<sequence>MVRCEIPVRQLVSRAGDEDRPGRKPMLKTITLAGAATVLALSTAPSFAKELKSIGVSLGSLGNPFFVALSKGAEFEAKKANPNVKVTTVGFEYDLGKQVTQIDNFIAAGVDLILLNPGDPKAIGPAIKKAQAAGIVVVAVDTAAEGADATVTTNNVQAGEISCQYIVDKLGGKGDVIIENGPQVSAVIDRVVGCKNVFSKNPGIKVLSNDQDGKGSREGGLTVAQGYLTRFPKIDAIFAINDPQAIGTDLAARQQNRTGIVITAVDGAPDIEAALKDPASLQIQASASQDPFFMARRAVQVGVGILNGQKPASTVELLPSKLVTRDNVAEYKGWTSDRSQ</sequence>
<reference evidence="6" key="1">
    <citation type="journal article" date="2002" name="DNA Res.">
        <title>Complete genomic sequence of nitrogen-fixing symbiotic bacterium Bradyrhizobium japonicum USDA110.</title>
        <authorList>
            <person name="Kaneko T."/>
            <person name="Nakamura Y."/>
            <person name="Sato S."/>
            <person name="Minamisawa K."/>
            <person name="Uchiumi T."/>
            <person name="Sasamoto S."/>
            <person name="Watanabe A."/>
            <person name="Idesawa K."/>
            <person name="Iriguchi M."/>
            <person name="Kawashima K."/>
            <person name="Kohara M."/>
            <person name="Matsumoto M."/>
            <person name="Shimpo S."/>
            <person name="Tsuruoka H."/>
            <person name="Wada T."/>
            <person name="Yamada M."/>
            <person name="Tabata S."/>
        </authorList>
    </citation>
    <scope>NUCLEOTIDE SEQUENCE [LARGE SCALE GENOMIC DNA]</scope>
    <source>
        <strain evidence="6">JCM 10833 / BCRC 13528 / IAM 13628 / NBRC 14792 / USDA 110</strain>
    </source>
</reference>
<dbReference type="Pfam" id="PF13407">
    <property type="entry name" value="Peripla_BP_4"/>
    <property type="match status" value="1"/>
</dbReference>
<dbReference type="KEGG" id="bja:bll5782"/>
<dbReference type="SUPFAM" id="SSF53822">
    <property type="entry name" value="Periplasmic binding protein-like I"/>
    <property type="match status" value="1"/>
</dbReference>
<dbReference type="HOGENOM" id="CLU_037628_3_7_5"/>
<dbReference type="AlphaFoldDB" id="Q89I57"/>
<dbReference type="PATRIC" id="fig|224911.5.peg.5902"/>
<organism evidence="5 6">
    <name type="scientific">Bradyrhizobium diazoefficiens (strain JCM 10833 / BCRC 13528 / IAM 13628 / NBRC 14792 / USDA 110)</name>
    <dbReference type="NCBI Taxonomy" id="224911"/>
    <lineage>
        <taxon>Bacteria</taxon>
        <taxon>Pseudomonadati</taxon>
        <taxon>Pseudomonadota</taxon>
        <taxon>Alphaproteobacteria</taxon>
        <taxon>Hyphomicrobiales</taxon>
        <taxon>Nitrobacteraceae</taxon>
        <taxon>Bradyrhizobium</taxon>
    </lineage>
</organism>
<dbReference type="EMBL" id="BA000040">
    <property type="protein sequence ID" value="BAC51047.1"/>
    <property type="molecule type" value="Genomic_DNA"/>
</dbReference>
<protein>
    <submittedName>
        <fullName evidence="5">ABC transporter sugar-binding protein</fullName>
    </submittedName>
</protein>
<proteinExistence type="inferred from homology"/>
<dbReference type="GO" id="GO:0048029">
    <property type="term" value="F:monosaccharide binding"/>
    <property type="evidence" value="ECO:0000318"/>
    <property type="project" value="GO_Central"/>
</dbReference>
<gene>
    <name evidence="5" type="ordered locus">bll5782</name>
</gene>
<evidence type="ECO:0000256" key="1">
    <source>
        <dbReference type="ARBA" id="ARBA00004196"/>
    </source>
</evidence>
<name>Q89I57_BRADU</name>
<feature type="domain" description="Periplasmic binding protein" evidence="4">
    <location>
        <begin position="54"/>
        <end position="310"/>
    </location>
</feature>
<evidence type="ECO:0000256" key="3">
    <source>
        <dbReference type="ARBA" id="ARBA00022729"/>
    </source>
</evidence>
<keyword evidence="3" id="KW-0732">Signal</keyword>
<dbReference type="CDD" id="cd06321">
    <property type="entry name" value="PBP1_ABC_sugar_binding-like"/>
    <property type="match status" value="1"/>
</dbReference>
<dbReference type="OrthoDB" id="3837830at2"/>
<dbReference type="Proteomes" id="UP000002526">
    <property type="component" value="Chromosome"/>
</dbReference>
<dbReference type="PhylomeDB" id="Q89I57"/>
<dbReference type="PANTHER" id="PTHR46847">
    <property type="entry name" value="D-ALLOSE-BINDING PERIPLASMIC PROTEIN-RELATED"/>
    <property type="match status" value="1"/>
</dbReference>
<dbReference type="InterPro" id="IPR025997">
    <property type="entry name" value="SBP_2_dom"/>
</dbReference>
<dbReference type="EnsemblBacteria" id="BAC51047">
    <property type="protein sequence ID" value="BAC51047"/>
    <property type="gene ID" value="BAC51047"/>
</dbReference>
<evidence type="ECO:0000313" key="5">
    <source>
        <dbReference type="EMBL" id="BAC51047.1"/>
    </source>
</evidence>
<dbReference type="PANTHER" id="PTHR46847:SF2">
    <property type="entry name" value="ABC TRANSPORTER SUGAR-BINDING PROTEIN"/>
    <property type="match status" value="1"/>
</dbReference>
<evidence type="ECO:0000259" key="4">
    <source>
        <dbReference type="Pfam" id="PF13407"/>
    </source>
</evidence>
<dbReference type="GO" id="GO:0055085">
    <property type="term" value="P:transmembrane transport"/>
    <property type="evidence" value="ECO:0000318"/>
    <property type="project" value="GO_Central"/>
</dbReference>
<dbReference type="InterPro" id="IPR028082">
    <property type="entry name" value="Peripla_BP_I"/>
</dbReference>
<dbReference type="eggNOG" id="COG1879">
    <property type="taxonomic scope" value="Bacteria"/>
</dbReference>
<dbReference type="InParanoid" id="Q89I57"/>
<dbReference type="STRING" id="224911.AAV28_26445"/>
<keyword evidence="6" id="KW-1185">Reference proteome</keyword>
<evidence type="ECO:0000313" key="6">
    <source>
        <dbReference type="Proteomes" id="UP000002526"/>
    </source>
</evidence>
<dbReference type="Gene3D" id="3.40.50.2300">
    <property type="match status" value="2"/>
</dbReference>
<accession>Q89I57</accession>
<comment type="subcellular location">
    <subcellularLocation>
        <location evidence="1">Cell envelope</location>
    </subcellularLocation>
</comment>
<dbReference type="GO" id="GO:0030288">
    <property type="term" value="C:outer membrane-bounded periplasmic space"/>
    <property type="evidence" value="ECO:0000318"/>
    <property type="project" value="GO_Central"/>
</dbReference>
<comment type="similarity">
    <text evidence="2">Belongs to the bacterial solute-binding protein 2 family.</text>
</comment>
<evidence type="ECO:0000256" key="2">
    <source>
        <dbReference type="ARBA" id="ARBA00007639"/>
    </source>
</evidence>